<feature type="region of interest" description="Disordered" evidence="1">
    <location>
        <begin position="12"/>
        <end position="59"/>
    </location>
</feature>
<feature type="compositionally biased region" description="Polar residues" evidence="1">
    <location>
        <begin position="28"/>
        <end position="37"/>
    </location>
</feature>
<sequence length="59" mass="6522">MRSGKVAILHSQGLPWSDDGSPSLVPAFTSSPSSLQPNLKLRSENKWTRSDCDRPRDVL</sequence>
<comment type="caution">
    <text evidence="2">The sequence shown here is derived from an EMBL/GenBank/DDBJ whole genome shotgun (WGS) entry which is preliminary data.</text>
</comment>
<name>A0A1D1URC7_RAMVA</name>
<dbReference type="AlphaFoldDB" id="A0A1D1URC7"/>
<evidence type="ECO:0000256" key="1">
    <source>
        <dbReference type="SAM" id="MobiDB-lite"/>
    </source>
</evidence>
<organism evidence="2 3">
    <name type="scientific">Ramazzottius varieornatus</name>
    <name type="common">Water bear</name>
    <name type="synonym">Tardigrade</name>
    <dbReference type="NCBI Taxonomy" id="947166"/>
    <lineage>
        <taxon>Eukaryota</taxon>
        <taxon>Metazoa</taxon>
        <taxon>Ecdysozoa</taxon>
        <taxon>Tardigrada</taxon>
        <taxon>Eutardigrada</taxon>
        <taxon>Parachela</taxon>
        <taxon>Hypsibioidea</taxon>
        <taxon>Ramazzottiidae</taxon>
        <taxon>Ramazzottius</taxon>
    </lineage>
</organism>
<accession>A0A1D1URC7</accession>
<dbReference type="Proteomes" id="UP000186922">
    <property type="component" value="Unassembled WGS sequence"/>
</dbReference>
<evidence type="ECO:0000313" key="2">
    <source>
        <dbReference type="EMBL" id="GAU91090.1"/>
    </source>
</evidence>
<keyword evidence="3" id="KW-1185">Reference proteome</keyword>
<evidence type="ECO:0000313" key="3">
    <source>
        <dbReference type="Proteomes" id="UP000186922"/>
    </source>
</evidence>
<feature type="compositionally biased region" description="Basic and acidic residues" evidence="1">
    <location>
        <begin position="41"/>
        <end position="59"/>
    </location>
</feature>
<dbReference type="EMBL" id="BDGG01000002">
    <property type="protein sequence ID" value="GAU91090.1"/>
    <property type="molecule type" value="Genomic_DNA"/>
</dbReference>
<proteinExistence type="predicted"/>
<reference evidence="2 3" key="1">
    <citation type="journal article" date="2016" name="Nat. Commun.">
        <title>Extremotolerant tardigrade genome and improved radiotolerance of human cultured cells by tardigrade-unique protein.</title>
        <authorList>
            <person name="Hashimoto T."/>
            <person name="Horikawa D.D."/>
            <person name="Saito Y."/>
            <person name="Kuwahara H."/>
            <person name="Kozuka-Hata H."/>
            <person name="Shin-I T."/>
            <person name="Minakuchi Y."/>
            <person name="Ohishi K."/>
            <person name="Motoyama A."/>
            <person name="Aizu T."/>
            <person name="Enomoto A."/>
            <person name="Kondo K."/>
            <person name="Tanaka S."/>
            <person name="Hara Y."/>
            <person name="Koshikawa S."/>
            <person name="Sagara H."/>
            <person name="Miura T."/>
            <person name="Yokobori S."/>
            <person name="Miyagawa K."/>
            <person name="Suzuki Y."/>
            <person name="Kubo T."/>
            <person name="Oyama M."/>
            <person name="Kohara Y."/>
            <person name="Fujiyama A."/>
            <person name="Arakawa K."/>
            <person name="Katayama T."/>
            <person name="Toyoda A."/>
            <person name="Kunieda T."/>
        </authorList>
    </citation>
    <scope>NUCLEOTIDE SEQUENCE [LARGE SCALE GENOMIC DNA]</scope>
    <source>
        <strain evidence="2 3">YOKOZUNA-1</strain>
    </source>
</reference>
<gene>
    <name evidence="2" type="primary">RvY_03411-1</name>
    <name evidence="2" type="synonym">RvY_03411.1</name>
    <name evidence="2" type="ORF">RvY_03411</name>
</gene>
<protein>
    <submittedName>
        <fullName evidence="2">Uncharacterized protein</fullName>
    </submittedName>
</protein>